<evidence type="ECO:0000313" key="5">
    <source>
        <dbReference type="EMBL" id="SMY29664.1"/>
    </source>
</evidence>
<dbReference type="PIRSF" id="PIRSF000521">
    <property type="entry name" value="Transaminase_4ab_Lys_Orn"/>
    <property type="match status" value="1"/>
</dbReference>
<dbReference type="InterPro" id="IPR015422">
    <property type="entry name" value="PyrdxlP-dep_Trfase_small"/>
</dbReference>
<dbReference type="CDD" id="cd00610">
    <property type="entry name" value="OAT_like"/>
    <property type="match status" value="1"/>
</dbReference>
<dbReference type="GO" id="GO:0030170">
    <property type="term" value="F:pyridoxal phosphate binding"/>
    <property type="evidence" value="ECO:0007669"/>
    <property type="project" value="InterPro"/>
</dbReference>
<dbReference type="InterPro" id="IPR015424">
    <property type="entry name" value="PyrdxlP-dep_Trfase"/>
</dbReference>
<name>A0A1Y6LZ38_ZYMTR</name>
<dbReference type="AlphaFoldDB" id="A0A1Y6LZ38"/>
<keyword evidence="3 4" id="KW-0663">Pyridoxal phosphate</keyword>
<dbReference type="InterPro" id="IPR015421">
    <property type="entry name" value="PyrdxlP-dep_Trfase_major"/>
</dbReference>
<sequence>MEALANYGAKIMPEMISRTESVYIYTEDGRKILDWTSGQMASLLGHCHPEVVETIRSAAGKLDHVSSCMLAPPVVELAKRLTDALPSGLDKAVFFSTGSESNEAAIRLAKLYTGKFEVVALGQSWHGMSAEAQAAQYQGGRRGYGPSIPGQHMLPQPNAYRSPFRNRDGSYDWETELDYGWSLIDQSSCGSLAACLVECIQGDGGIHVLPPGYLKTIKQRCEARGMLLIVDEAQTGLGRTGKLFAIEHDDVVPDILTLSKPLANGLPLSAMVTSAEIDARGKEKGFLFFTTHTNEPLLAAVANTVLTVLVRDNLVQNAVARGEQLKNGFLKLKDRYACIGDVRGRGLMLGLEIVDDRRRKTGNPKLARALSEALWHKGVWCQLQAGAVFRIGPPITITSDQVSEGLRMMDEVFRSTTRTVVAQKTARSH</sequence>
<dbReference type="GO" id="GO:0008483">
    <property type="term" value="F:transaminase activity"/>
    <property type="evidence" value="ECO:0007669"/>
    <property type="project" value="InterPro"/>
</dbReference>
<dbReference type="FunFam" id="3.40.640.10:FF:000004">
    <property type="entry name" value="Acetylornithine aminotransferase"/>
    <property type="match status" value="1"/>
</dbReference>
<dbReference type="InterPro" id="IPR049704">
    <property type="entry name" value="Aminotrans_3_PPA_site"/>
</dbReference>
<organism evidence="5 6">
    <name type="scientific">Zymoseptoria tritici ST99CH_1A5</name>
    <dbReference type="NCBI Taxonomy" id="1276529"/>
    <lineage>
        <taxon>Eukaryota</taxon>
        <taxon>Fungi</taxon>
        <taxon>Dikarya</taxon>
        <taxon>Ascomycota</taxon>
        <taxon>Pezizomycotina</taxon>
        <taxon>Dothideomycetes</taxon>
        <taxon>Dothideomycetidae</taxon>
        <taxon>Mycosphaerellales</taxon>
        <taxon>Mycosphaerellaceae</taxon>
        <taxon>Zymoseptoria</taxon>
    </lineage>
</organism>
<evidence type="ECO:0000256" key="3">
    <source>
        <dbReference type="ARBA" id="ARBA00022898"/>
    </source>
</evidence>
<dbReference type="Gene3D" id="3.90.1150.10">
    <property type="entry name" value="Aspartate Aminotransferase, domain 1"/>
    <property type="match status" value="1"/>
</dbReference>
<evidence type="ECO:0000256" key="1">
    <source>
        <dbReference type="ARBA" id="ARBA00001933"/>
    </source>
</evidence>
<evidence type="ECO:0008006" key="7">
    <source>
        <dbReference type="Google" id="ProtNLM"/>
    </source>
</evidence>
<dbReference type="EMBL" id="LT882688">
    <property type="protein sequence ID" value="SMY29664.1"/>
    <property type="molecule type" value="Genomic_DNA"/>
</dbReference>
<dbReference type="SUPFAM" id="SSF53383">
    <property type="entry name" value="PLP-dependent transferases"/>
    <property type="match status" value="1"/>
</dbReference>
<dbReference type="Proteomes" id="UP000215453">
    <property type="component" value="Chromosome 13"/>
</dbReference>
<dbReference type="PANTHER" id="PTHR45688:SF13">
    <property type="entry name" value="ALANINE--GLYOXYLATE AMINOTRANSFERASE 2-LIKE"/>
    <property type="match status" value="1"/>
</dbReference>
<reference evidence="5 6" key="1">
    <citation type="submission" date="2016-10" db="EMBL/GenBank/DDBJ databases">
        <authorList>
            <person name="Varghese N."/>
        </authorList>
    </citation>
    <scope>NUCLEOTIDE SEQUENCE [LARGE SCALE GENOMIC DNA]</scope>
</reference>
<protein>
    <recommendedName>
        <fullName evidence="7">2,2-dialkylglycine decarboxylase</fullName>
    </recommendedName>
</protein>
<evidence type="ECO:0000313" key="6">
    <source>
        <dbReference type="Proteomes" id="UP000215453"/>
    </source>
</evidence>
<dbReference type="PANTHER" id="PTHR45688">
    <property type="match status" value="1"/>
</dbReference>
<comment type="cofactor">
    <cofactor evidence="1">
        <name>pyridoxal 5'-phosphate</name>
        <dbReference type="ChEBI" id="CHEBI:597326"/>
    </cofactor>
</comment>
<dbReference type="Pfam" id="PF00202">
    <property type="entry name" value="Aminotran_3"/>
    <property type="match status" value="1"/>
</dbReference>
<dbReference type="PROSITE" id="PS00600">
    <property type="entry name" value="AA_TRANSFER_CLASS_3"/>
    <property type="match status" value="1"/>
</dbReference>
<evidence type="ECO:0000256" key="2">
    <source>
        <dbReference type="ARBA" id="ARBA00008954"/>
    </source>
</evidence>
<dbReference type="Gene3D" id="3.40.640.10">
    <property type="entry name" value="Type I PLP-dependent aspartate aminotransferase-like (Major domain)"/>
    <property type="match status" value="1"/>
</dbReference>
<dbReference type="GO" id="GO:0005739">
    <property type="term" value="C:mitochondrion"/>
    <property type="evidence" value="ECO:0007669"/>
    <property type="project" value="TreeGrafter"/>
</dbReference>
<comment type="similarity">
    <text evidence="2 4">Belongs to the class-III pyridoxal-phosphate-dependent aminotransferase family.</text>
</comment>
<proteinExistence type="inferred from homology"/>
<gene>
    <name evidence="5" type="ORF">ZT1A5_G11113</name>
</gene>
<accession>A0A1Y6LZ38</accession>
<dbReference type="InterPro" id="IPR005814">
    <property type="entry name" value="Aminotrans_3"/>
</dbReference>
<evidence type="ECO:0000256" key="4">
    <source>
        <dbReference type="RuleBase" id="RU003560"/>
    </source>
</evidence>